<evidence type="ECO:0000313" key="4">
    <source>
        <dbReference type="Proteomes" id="UP001156664"/>
    </source>
</evidence>
<dbReference type="Proteomes" id="UP001156664">
    <property type="component" value="Unassembled WGS sequence"/>
</dbReference>
<comment type="caution">
    <text evidence="3">The sequence shown here is derived from an EMBL/GenBank/DDBJ whole genome shotgun (WGS) entry which is preliminary data.</text>
</comment>
<organism evidence="3 4">
    <name type="scientific">Limnobacter litoralis</name>
    <dbReference type="NCBI Taxonomy" id="481366"/>
    <lineage>
        <taxon>Bacteria</taxon>
        <taxon>Pseudomonadati</taxon>
        <taxon>Pseudomonadota</taxon>
        <taxon>Betaproteobacteria</taxon>
        <taxon>Burkholderiales</taxon>
        <taxon>Burkholderiaceae</taxon>
        <taxon>Limnobacter</taxon>
    </lineage>
</organism>
<proteinExistence type="inferred from homology"/>
<accession>A0ABQ5YKA4</accession>
<reference evidence="4" key="1">
    <citation type="journal article" date="2019" name="Int. J. Syst. Evol. Microbiol.">
        <title>The Global Catalogue of Microorganisms (GCM) 10K type strain sequencing project: providing services to taxonomists for standard genome sequencing and annotation.</title>
        <authorList>
            <consortium name="The Broad Institute Genomics Platform"/>
            <consortium name="The Broad Institute Genome Sequencing Center for Infectious Disease"/>
            <person name="Wu L."/>
            <person name="Ma J."/>
        </authorList>
    </citation>
    <scope>NUCLEOTIDE SEQUENCE [LARGE SCALE GENOMIC DNA]</scope>
    <source>
        <strain evidence="4">NBRC 105857</strain>
    </source>
</reference>
<keyword evidence="4" id="KW-1185">Reference proteome</keyword>
<evidence type="ECO:0000256" key="1">
    <source>
        <dbReference type="ARBA" id="ARBA00009600"/>
    </source>
</evidence>
<dbReference type="RefSeq" id="WP_284279242.1">
    <property type="nucleotide sequence ID" value="NZ_BSOJ01000001.1"/>
</dbReference>
<evidence type="ECO:0000256" key="2">
    <source>
        <dbReference type="HAMAP-Rule" id="MF_00758"/>
    </source>
</evidence>
<dbReference type="EMBL" id="BSOJ01000001">
    <property type="protein sequence ID" value="GLR24963.1"/>
    <property type="molecule type" value="Genomic_DNA"/>
</dbReference>
<evidence type="ECO:0000313" key="3">
    <source>
        <dbReference type="EMBL" id="GLR24963.1"/>
    </source>
</evidence>
<dbReference type="InterPro" id="IPR003774">
    <property type="entry name" value="AlgH-like"/>
</dbReference>
<dbReference type="PANTHER" id="PTHR30327">
    <property type="entry name" value="UNCHARACTERIZED PROTEIN YQGE"/>
    <property type="match status" value="1"/>
</dbReference>
<dbReference type="HAMAP" id="MF_00758">
    <property type="entry name" value="UPF0301"/>
    <property type="match status" value="1"/>
</dbReference>
<dbReference type="SUPFAM" id="SSF143456">
    <property type="entry name" value="VC0467-like"/>
    <property type="match status" value="1"/>
</dbReference>
<dbReference type="Pfam" id="PF02622">
    <property type="entry name" value="DUF179"/>
    <property type="match status" value="1"/>
</dbReference>
<dbReference type="Gene3D" id="3.40.1740.10">
    <property type="entry name" value="VC0467-like"/>
    <property type="match status" value="1"/>
</dbReference>
<name>A0ABQ5YKA4_9BURK</name>
<sequence>MKSDSVSDSKEFSLSGQFLIAMPNMLDPNFAGSLVYLCEHSSKGAMGLIVNKPTDMGIDELLDRIDLKVTTDMSGCMPVMAGGPVSAERGFVLHTNDRVWNSSLVINDRIALTTSLDILEAVADGKAPQRWLITLGYAGWSEGQLEQELAANAWMTVAADEHILFDMPLPERFAGAYHLLGIDPLMLSGAAGHA</sequence>
<protein>
    <recommendedName>
        <fullName evidence="2">UPF0301 protein GCM10007875_00500</fullName>
    </recommendedName>
</protein>
<dbReference type="NCBIfam" id="NF001266">
    <property type="entry name" value="PRK00228.1-1"/>
    <property type="match status" value="1"/>
</dbReference>
<gene>
    <name evidence="3" type="ORF">GCM10007875_00500</name>
</gene>
<comment type="similarity">
    <text evidence="1 2">Belongs to the UPF0301 (AlgH) family.</text>
</comment>
<dbReference type="PANTHER" id="PTHR30327:SF1">
    <property type="entry name" value="UPF0301 PROTEIN YQGE"/>
    <property type="match status" value="1"/>
</dbReference>